<keyword evidence="2" id="KW-1185">Reference proteome</keyword>
<reference evidence="1 2" key="1">
    <citation type="journal article" date="2015" name="Genome Biol. Evol.">
        <title>The genome of winter moth (Operophtera brumata) provides a genomic perspective on sexual dimorphism and phenology.</title>
        <authorList>
            <person name="Derks M.F."/>
            <person name="Smit S."/>
            <person name="Salis L."/>
            <person name="Schijlen E."/>
            <person name="Bossers A."/>
            <person name="Mateman C."/>
            <person name="Pijl A.S."/>
            <person name="de Ridder D."/>
            <person name="Groenen M.A."/>
            <person name="Visser M.E."/>
            <person name="Megens H.J."/>
        </authorList>
    </citation>
    <scope>NUCLEOTIDE SEQUENCE [LARGE SCALE GENOMIC DNA]</scope>
    <source>
        <strain evidence="1">WM2013NL</strain>
        <tissue evidence="1">Head and thorax</tissue>
    </source>
</reference>
<accession>A0A0L7LP58</accession>
<evidence type="ECO:0000313" key="2">
    <source>
        <dbReference type="Proteomes" id="UP000037510"/>
    </source>
</evidence>
<dbReference type="STRING" id="104452.A0A0L7LP58"/>
<proteinExistence type="predicted"/>
<dbReference type="Proteomes" id="UP000037510">
    <property type="component" value="Unassembled WGS sequence"/>
</dbReference>
<gene>
    <name evidence="1" type="ORF">OBRU01_04444</name>
</gene>
<sequence>MPATPTNLTVCNMGSIPGLWRVKLINSSEPSPFSVAPSEFEIRPGTMRVISLSQTAIEVTGGSDKPKSFPIKTNHNIMSWIRPARKELSLKNATDKKIHIRCHILGEGFSLDIPGVESRDVFCLPFAPGECRTLPIIFSPTSNVPLAATLHLAAIQLDRIQRLFRRQQHDNPPSFETHAEAMRGLGARGGPRERLRHVRARYRHGAHWRRYDPSEDTQTRTALTLLVDVPPLPQPTNLPLLVEEPHLLQPTNLPLLVDEPPLLQPTNLPLLVDVPPLLQPTNLPLLVEEPHLLQPTNLPLLVDEPPLVEPTNLPLLVDVPALLQVLRDGATGEFDTSLLDNHLKVLAGQFESDDPNMDNMLSEFQETKTSLNELIGGLHELTAQIVLPQDFADENTIIITDDTIVEHHTLCD</sequence>
<dbReference type="EMBL" id="JTDY01000427">
    <property type="protein sequence ID" value="KOB77232.1"/>
    <property type="molecule type" value="Genomic_DNA"/>
</dbReference>
<comment type="caution">
    <text evidence="1">The sequence shown here is derived from an EMBL/GenBank/DDBJ whole genome shotgun (WGS) entry which is preliminary data.</text>
</comment>
<protein>
    <submittedName>
        <fullName evidence="1">Uncharacterized protein</fullName>
    </submittedName>
</protein>
<evidence type="ECO:0000313" key="1">
    <source>
        <dbReference type="EMBL" id="KOB77232.1"/>
    </source>
</evidence>
<organism evidence="1 2">
    <name type="scientific">Operophtera brumata</name>
    <name type="common">Winter moth</name>
    <name type="synonym">Phalaena brumata</name>
    <dbReference type="NCBI Taxonomy" id="104452"/>
    <lineage>
        <taxon>Eukaryota</taxon>
        <taxon>Metazoa</taxon>
        <taxon>Ecdysozoa</taxon>
        <taxon>Arthropoda</taxon>
        <taxon>Hexapoda</taxon>
        <taxon>Insecta</taxon>
        <taxon>Pterygota</taxon>
        <taxon>Neoptera</taxon>
        <taxon>Endopterygota</taxon>
        <taxon>Lepidoptera</taxon>
        <taxon>Glossata</taxon>
        <taxon>Ditrysia</taxon>
        <taxon>Geometroidea</taxon>
        <taxon>Geometridae</taxon>
        <taxon>Larentiinae</taxon>
        <taxon>Operophtera</taxon>
    </lineage>
</organism>
<name>A0A0L7LP58_OPEBR</name>
<dbReference type="AlphaFoldDB" id="A0A0L7LP58"/>